<organism evidence="1 2">
    <name type="scientific">Desulfosporosinus meridiei (strain ATCC BAA-275 / DSM 13257 / KCTC 12902 / NCIMB 13706 / S10)</name>
    <dbReference type="NCBI Taxonomy" id="768704"/>
    <lineage>
        <taxon>Bacteria</taxon>
        <taxon>Bacillati</taxon>
        <taxon>Bacillota</taxon>
        <taxon>Clostridia</taxon>
        <taxon>Eubacteriales</taxon>
        <taxon>Desulfitobacteriaceae</taxon>
        <taxon>Desulfosporosinus</taxon>
    </lineage>
</organism>
<keyword evidence="2" id="KW-1185">Reference proteome</keyword>
<evidence type="ECO:0000313" key="1">
    <source>
        <dbReference type="EMBL" id="AFQ44151.1"/>
    </source>
</evidence>
<sequence>MLGLKMRTRKPDSLFSPPSLFILALATGAAIWISKTKECEEDC</sequence>
<dbReference type="KEGG" id="dmi:Desmer_2213"/>
<dbReference type="RefSeq" id="WP_014903065.1">
    <property type="nucleotide sequence ID" value="NC_018515.1"/>
</dbReference>
<dbReference type="AlphaFoldDB" id="J7IZL0"/>
<reference evidence="2" key="2">
    <citation type="submission" date="2012-08" db="EMBL/GenBank/DDBJ databases">
        <title>Finished genome of Desulfosporosinus meridiei DSM 13257.</title>
        <authorList>
            <person name="Huntemann M."/>
            <person name="Wei C.-L."/>
            <person name="Han J."/>
            <person name="Detter J.C."/>
            <person name="Han C."/>
            <person name="Davenport K."/>
            <person name="Daligault H."/>
            <person name="Erkkila T."/>
            <person name="Gu W."/>
            <person name="Munk A.C.C."/>
            <person name="Teshima H."/>
            <person name="Xu Y."/>
            <person name="Chain P."/>
            <person name="Tapia R."/>
            <person name="Chen A."/>
            <person name="Krypides N."/>
            <person name="Mavromatis K."/>
            <person name="Markowitz V."/>
            <person name="Szeto E."/>
            <person name="Ivanova N."/>
            <person name="Mikhailova N."/>
            <person name="Ovchinnikova G."/>
            <person name="Pagani I."/>
            <person name="Pati A."/>
            <person name="Goodwin L."/>
            <person name="Peters L."/>
            <person name="Pitluck S."/>
            <person name="Woyke T."/>
            <person name="Pester M."/>
            <person name="Spring S."/>
            <person name="Ollivier B."/>
            <person name="Rattei T."/>
            <person name="Klenk H.-P."/>
            <person name="Wagner M."/>
            <person name="Loy A."/>
        </authorList>
    </citation>
    <scope>NUCLEOTIDE SEQUENCE [LARGE SCALE GENOMIC DNA]</scope>
    <source>
        <strain evidence="2">ATCC BAA-275 / DSM 13257 / NCIMB 13706 / S10</strain>
    </source>
</reference>
<evidence type="ECO:0000313" key="2">
    <source>
        <dbReference type="Proteomes" id="UP000005262"/>
    </source>
</evidence>
<protein>
    <submittedName>
        <fullName evidence="1">Uncharacterized protein</fullName>
    </submittedName>
</protein>
<name>J7IZL0_DESMD</name>
<dbReference type="EMBL" id="CP003629">
    <property type="protein sequence ID" value="AFQ44151.1"/>
    <property type="molecule type" value="Genomic_DNA"/>
</dbReference>
<accession>J7IZL0</accession>
<proteinExistence type="predicted"/>
<reference evidence="1 2" key="1">
    <citation type="journal article" date="2012" name="J. Bacteriol.">
        <title>Complete genome sequences of Desulfosporosinus orientis DSM765T, Desulfosporosinus youngiae DSM17734T, Desulfosporosinus meridiei DSM13257T, and Desulfosporosinus acidiphilus DSM22704T.</title>
        <authorList>
            <person name="Pester M."/>
            <person name="Brambilla E."/>
            <person name="Alazard D."/>
            <person name="Rattei T."/>
            <person name="Weinmaier T."/>
            <person name="Han J."/>
            <person name="Lucas S."/>
            <person name="Lapidus A."/>
            <person name="Cheng J.F."/>
            <person name="Goodwin L."/>
            <person name="Pitluck S."/>
            <person name="Peters L."/>
            <person name="Ovchinnikova G."/>
            <person name="Teshima H."/>
            <person name="Detter J.C."/>
            <person name="Han C.S."/>
            <person name="Tapia R."/>
            <person name="Land M.L."/>
            <person name="Hauser L."/>
            <person name="Kyrpides N.C."/>
            <person name="Ivanova N.N."/>
            <person name="Pagani I."/>
            <person name="Huntmann M."/>
            <person name="Wei C.L."/>
            <person name="Davenport K.W."/>
            <person name="Daligault H."/>
            <person name="Chain P.S."/>
            <person name="Chen A."/>
            <person name="Mavromatis K."/>
            <person name="Markowitz V."/>
            <person name="Szeto E."/>
            <person name="Mikhailova N."/>
            <person name="Pati A."/>
            <person name="Wagner M."/>
            <person name="Woyke T."/>
            <person name="Ollivier B."/>
            <person name="Klenk H.P."/>
            <person name="Spring S."/>
            <person name="Loy A."/>
        </authorList>
    </citation>
    <scope>NUCLEOTIDE SEQUENCE [LARGE SCALE GENOMIC DNA]</scope>
    <source>
        <strain evidence="2">ATCC BAA-275 / DSM 13257 / NCIMB 13706 / S10</strain>
    </source>
</reference>
<dbReference type="HOGENOM" id="CLU_3232670_0_0_9"/>
<gene>
    <name evidence="1" type="ordered locus">Desmer_2213</name>
</gene>
<dbReference type="Proteomes" id="UP000005262">
    <property type="component" value="Chromosome"/>
</dbReference>